<name>A0ABZ0Z4E5_9CAUD</name>
<dbReference type="Proteomes" id="UP001346559">
    <property type="component" value="Segment"/>
</dbReference>
<evidence type="ECO:0000313" key="1">
    <source>
        <dbReference type="EMBL" id="WQJ54053.1"/>
    </source>
</evidence>
<reference evidence="1 2" key="1">
    <citation type="submission" date="2023-11" db="EMBL/GenBank/DDBJ databases">
        <authorList>
            <person name="Cook R."/>
            <person name="Crisci M."/>
            <person name="Pye H."/>
            <person name="Adriaenssens E."/>
            <person name="Santini J."/>
        </authorList>
    </citation>
    <scope>NUCLEOTIDE SEQUENCE [LARGE SCALE GENOMIC DNA]</scope>
    <source>
        <strain evidence="1">Lak_Megaphage_RVC_AP1_GC26</strain>
    </source>
</reference>
<evidence type="ECO:0008006" key="3">
    <source>
        <dbReference type="Google" id="ProtNLM"/>
    </source>
</evidence>
<sequence>MTEKEKAKAYDEAIERTKKLYSNGIAEEIFPELKESEDEKIRKEIISILRNAYWTSNKNRFNELVAWLENQRDKDKLIQELGKYKVKYTQEVLEKYINSTSNKDDERLRKTAIAFLKDFAEQGYENAVECIDWLEKQDKNSTNKNKTRFNVGDWVFFTTSKRVYQVEKKENYEYTLRDKNNGHSFCVSFSNEELIREWTIQDANDGDVIQLGKVTAIFKKYIGREKCICYCSFCKDGGFEIPIENGDDNAYGCYNATPATKEQRDAMIKAMYDAGYEWDILKRKN</sequence>
<organism evidence="1 2">
    <name type="scientific">phage Lak_Megaphage_RVC_AP1_GC26</name>
    <dbReference type="NCBI Taxonomy" id="3109224"/>
    <lineage>
        <taxon>Viruses</taxon>
        <taxon>Duplodnaviria</taxon>
        <taxon>Heunggongvirae</taxon>
        <taxon>Uroviricota</taxon>
        <taxon>Caudoviricetes</taxon>
        <taxon>Caudoviricetes code 15 clade</taxon>
    </lineage>
</organism>
<dbReference type="EMBL" id="OR769218">
    <property type="protein sequence ID" value="WQJ54053.1"/>
    <property type="molecule type" value="Genomic_DNA"/>
</dbReference>
<keyword evidence="2" id="KW-1185">Reference proteome</keyword>
<accession>A0ABZ0Z4E5</accession>
<evidence type="ECO:0000313" key="2">
    <source>
        <dbReference type="Proteomes" id="UP001346559"/>
    </source>
</evidence>
<proteinExistence type="predicted"/>
<protein>
    <recommendedName>
        <fullName evidence="3">DUF1642 domain-containing protein</fullName>
    </recommendedName>
</protein>